<dbReference type="GO" id="GO:0003723">
    <property type="term" value="F:RNA binding"/>
    <property type="evidence" value="ECO:0007669"/>
    <property type="project" value="UniProtKB-UniRule"/>
</dbReference>
<protein>
    <submittedName>
        <fullName evidence="5">KH domain-containing protein</fullName>
    </submittedName>
</protein>
<dbReference type="InParanoid" id="A0A2R6RQL6"/>
<dbReference type="Gene3D" id="3.30.1370.10">
    <property type="entry name" value="K Homology domain, type 1"/>
    <property type="match status" value="1"/>
</dbReference>
<accession>A0A2R6RQL6</accession>
<sequence length="288" mass="31287">MDDLLYIFSQGPDDELFPAQEALLHIQTRIVDLVPEKENIITTRLLVPSGDIGCLEGRDGSLFEIRRLTGANIQILPREELPVCVSGADELVQIVGEIKAAREALVEVTSRLRSYIYQEFFQKEMAIPPMLASNSMGTASGLESASSNNVAPAREGYTGTEIDPPPMTNQNVQTSGKDSGGSCSETAKQTESELREDMPSGLNRIPIPIVTRSILEVVIPQYAVPKLITKSKNKLAQISELSGASVKLIEDTPEVAEKTIHISGTPEQAERAQSLLQGFILSTQEDAP</sequence>
<name>A0A2R6RQL6_ACTCC</name>
<dbReference type="InterPro" id="IPR004087">
    <property type="entry name" value="KH_dom"/>
</dbReference>
<dbReference type="AlphaFoldDB" id="A0A2R6RQL6"/>
<keyword evidence="1" id="KW-0677">Repeat</keyword>
<keyword evidence="2" id="KW-0694">RNA-binding</keyword>
<reference evidence="5 6" key="1">
    <citation type="submission" date="2017-07" db="EMBL/GenBank/DDBJ databases">
        <title>An improved, manually edited Actinidia chinensis var. chinensis (kiwifruit) genome highlights the challenges associated with draft genomes and gene prediction in plants.</title>
        <authorList>
            <person name="Pilkington S."/>
            <person name="Crowhurst R."/>
            <person name="Hilario E."/>
            <person name="Nardozza S."/>
            <person name="Fraser L."/>
            <person name="Peng Y."/>
            <person name="Gunaseelan K."/>
            <person name="Simpson R."/>
            <person name="Tahir J."/>
            <person name="Deroles S."/>
            <person name="Templeton K."/>
            <person name="Luo Z."/>
            <person name="Davy M."/>
            <person name="Cheng C."/>
            <person name="Mcneilage M."/>
            <person name="Scaglione D."/>
            <person name="Liu Y."/>
            <person name="Zhang Q."/>
            <person name="Datson P."/>
            <person name="De Silva N."/>
            <person name="Gardiner S."/>
            <person name="Bassett H."/>
            <person name="Chagne D."/>
            <person name="Mccallum J."/>
            <person name="Dzierzon H."/>
            <person name="Deng C."/>
            <person name="Wang Y.-Y."/>
            <person name="Barron N."/>
            <person name="Manako K."/>
            <person name="Bowen J."/>
            <person name="Foster T."/>
            <person name="Erridge Z."/>
            <person name="Tiffin H."/>
            <person name="Waite C."/>
            <person name="Davies K."/>
            <person name="Grierson E."/>
            <person name="Laing W."/>
            <person name="Kirk R."/>
            <person name="Chen X."/>
            <person name="Wood M."/>
            <person name="Montefiori M."/>
            <person name="Brummell D."/>
            <person name="Schwinn K."/>
            <person name="Catanach A."/>
            <person name="Fullerton C."/>
            <person name="Li D."/>
            <person name="Meiyalaghan S."/>
            <person name="Nieuwenhuizen N."/>
            <person name="Read N."/>
            <person name="Prakash R."/>
            <person name="Hunter D."/>
            <person name="Zhang H."/>
            <person name="Mckenzie M."/>
            <person name="Knabel M."/>
            <person name="Harris A."/>
            <person name="Allan A."/>
            <person name="Chen A."/>
            <person name="Janssen B."/>
            <person name="Plunkett B."/>
            <person name="Dwamena C."/>
            <person name="Voogd C."/>
            <person name="Leif D."/>
            <person name="Lafferty D."/>
            <person name="Souleyre E."/>
            <person name="Varkonyi-Gasic E."/>
            <person name="Gambi F."/>
            <person name="Hanley J."/>
            <person name="Yao J.-L."/>
            <person name="Cheung J."/>
            <person name="David K."/>
            <person name="Warren B."/>
            <person name="Marsh K."/>
            <person name="Snowden K."/>
            <person name="Lin-Wang K."/>
            <person name="Brian L."/>
            <person name="Martinez-Sanchez M."/>
            <person name="Wang M."/>
            <person name="Ileperuma N."/>
            <person name="Macnee N."/>
            <person name="Campin R."/>
            <person name="Mcatee P."/>
            <person name="Drummond R."/>
            <person name="Espley R."/>
            <person name="Ireland H."/>
            <person name="Wu R."/>
            <person name="Atkinson R."/>
            <person name="Karunairetnam S."/>
            <person name="Bulley S."/>
            <person name="Chunkath S."/>
            <person name="Hanley Z."/>
            <person name="Storey R."/>
            <person name="Thrimawithana A."/>
            <person name="Thomson S."/>
            <person name="David C."/>
            <person name="Testolin R."/>
        </authorList>
    </citation>
    <scope>NUCLEOTIDE SEQUENCE [LARGE SCALE GENOMIC DNA]</scope>
    <source>
        <strain evidence="6">cv. Red5</strain>
        <tissue evidence="5">Young leaf</tissue>
    </source>
</reference>
<dbReference type="Pfam" id="PF00013">
    <property type="entry name" value="KH_1"/>
    <property type="match status" value="2"/>
</dbReference>
<dbReference type="InterPro" id="IPR036612">
    <property type="entry name" value="KH_dom_type_1_sf"/>
</dbReference>
<comment type="caution">
    <text evidence="5">The sequence shown here is derived from an EMBL/GenBank/DDBJ whole genome shotgun (WGS) entry which is preliminary data.</text>
</comment>
<feature type="compositionally biased region" description="Polar residues" evidence="3">
    <location>
        <begin position="137"/>
        <end position="150"/>
    </location>
</feature>
<dbReference type="PANTHER" id="PTHR10288">
    <property type="entry name" value="KH DOMAIN CONTAINING RNA BINDING PROTEIN"/>
    <property type="match status" value="1"/>
</dbReference>
<feature type="domain" description="K Homology" evidence="4">
    <location>
        <begin position="211"/>
        <end position="281"/>
    </location>
</feature>
<organism evidence="5 6">
    <name type="scientific">Actinidia chinensis var. chinensis</name>
    <name type="common">Chinese soft-hair kiwi</name>
    <dbReference type="NCBI Taxonomy" id="1590841"/>
    <lineage>
        <taxon>Eukaryota</taxon>
        <taxon>Viridiplantae</taxon>
        <taxon>Streptophyta</taxon>
        <taxon>Embryophyta</taxon>
        <taxon>Tracheophyta</taxon>
        <taxon>Spermatophyta</taxon>
        <taxon>Magnoliopsida</taxon>
        <taxon>eudicotyledons</taxon>
        <taxon>Gunneridae</taxon>
        <taxon>Pentapetalae</taxon>
        <taxon>asterids</taxon>
        <taxon>Ericales</taxon>
        <taxon>Actinidiaceae</taxon>
        <taxon>Actinidia</taxon>
    </lineage>
</organism>
<dbReference type="CDD" id="cd22460">
    <property type="entry name" value="KH-I_PEPPER_rpt2_like"/>
    <property type="match status" value="1"/>
</dbReference>
<evidence type="ECO:0000256" key="1">
    <source>
        <dbReference type="ARBA" id="ARBA00022737"/>
    </source>
</evidence>
<evidence type="ECO:0000256" key="3">
    <source>
        <dbReference type="SAM" id="MobiDB-lite"/>
    </source>
</evidence>
<evidence type="ECO:0000256" key="2">
    <source>
        <dbReference type="PROSITE-ProRule" id="PRU00117"/>
    </source>
</evidence>
<dbReference type="SMART" id="SM00322">
    <property type="entry name" value="KH"/>
    <property type="match status" value="2"/>
</dbReference>
<evidence type="ECO:0000259" key="4">
    <source>
        <dbReference type="SMART" id="SM00322"/>
    </source>
</evidence>
<proteinExistence type="predicted"/>
<dbReference type="OrthoDB" id="442947at2759"/>
<feature type="compositionally biased region" description="Polar residues" evidence="3">
    <location>
        <begin position="168"/>
        <end position="187"/>
    </location>
</feature>
<dbReference type="Gramene" id="PSS32322">
    <property type="protein sequence ID" value="PSS32322"/>
    <property type="gene ID" value="CEY00_Acc02621"/>
</dbReference>
<feature type="region of interest" description="Disordered" evidence="3">
    <location>
        <begin position="137"/>
        <end position="202"/>
    </location>
</feature>
<feature type="domain" description="K Homology" evidence="4">
    <location>
        <begin position="39"/>
        <end position="113"/>
    </location>
</feature>
<feature type="compositionally biased region" description="Basic and acidic residues" evidence="3">
    <location>
        <begin position="188"/>
        <end position="198"/>
    </location>
</feature>
<gene>
    <name evidence="5" type="ORF">CEY00_Acc02621</name>
</gene>
<evidence type="ECO:0000313" key="6">
    <source>
        <dbReference type="Proteomes" id="UP000241394"/>
    </source>
</evidence>
<dbReference type="PROSITE" id="PS50084">
    <property type="entry name" value="KH_TYPE_1"/>
    <property type="match status" value="2"/>
</dbReference>
<dbReference type="STRING" id="1590841.A0A2R6RQL6"/>
<keyword evidence="6" id="KW-1185">Reference proteome</keyword>
<dbReference type="OMA" id="PDAWPSK"/>
<dbReference type="InterPro" id="IPR004088">
    <property type="entry name" value="KH_dom_type_1"/>
</dbReference>
<dbReference type="Proteomes" id="UP000241394">
    <property type="component" value="Chromosome LG3"/>
</dbReference>
<evidence type="ECO:0000313" key="5">
    <source>
        <dbReference type="EMBL" id="PSS32322.1"/>
    </source>
</evidence>
<dbReference type="EMBL" id="NKQK01000003">
    <property type="protein sequence ID" value="PSS32322.1"/>
    <property type="molecule type" value="Genomic_DNA"/>
</dbReference>
<reference evidence="6" key="2">
    <citation type="journal article" date="2018" name="BMC Genomics">
        <title>A manually annotated Actinidia chinensis var. chinensis (kiwifruit) genome highlights the challenges associated with draft genomes and gene prediction in plants.</title>
        <authorList>
            <person name="Pilkington S.M."/>
            <person name="Crowhurst R."/>
            <person name="Hilario E."/>
            <person name="Nardozza S."/>
            <person name="Fraser L."/>
            <person name="Peng Y."/>
            <person name="Gunaseelan K."/>
            <person name="Simpson R."/>
            <person name="Tahir J."/>
            <person name="Deroles S.C."/>
            <person name="Templeton K."/>
            <person name="Luo Z."/>
            <person name="Davy M."/>
            <person name="Cheng C."/>
            <person name="McNeilage M."/>
            <person name="Scaglione D."/>
            <person name="Liu Y."/>
            <person name="Zhang Q."/>
            <person name="Datson P."/>
            <person name="De Silva N."/>
            <person name="Gardiner S.E."/>
            <person name="Bassett H."/>
            <person name="Chagne D."/>
            <person name="McCallum J."/>
            <person name="Dzierzon H."/>
            <person name="Deng C."/>
            <person name="Wang Y.Y."/>
            <person name="Barron L."/>
            <person name="Manako K."/>
            <person name="Bowen J."/>
            <person name="Foster T.M."/>
            <person name="Erridge Z.A."/>
            <person name="Tiffin H."/>
            <person name="Waite C.N."/>
            <person name="Davies K.M."/>
            <person name="Grierson E.P."/>
            <person name="Laing W.A."/>
            <person name="Kirk R."/>
            <person name="Chen X."/>
            <person name="Wood M."/>
            <person name="Montefiori M."/>
            <person name="Brummell D.A."/>
            <person name="Schwinn K.E."/>
            <person name="Catanach A."/>
            <person name="Fullerton C."/>
            <person name="Li D."/>
            <person name="Meiyalaghan S."/>
            <person name="Nieuwenhuizen N."/>
            <person name="Read N."/>
            <person name="Prakash R."/>
            <person name="Hunter D."/>
            <person name="Zhang H."/>
            <person name="McKenzie M."/>
            <person name="Knabel M."/>
            <person name="Harris A."/>
            <person name="Allan A.C."/>
            <person name="Gleave A."/>
            <person name="Chen A."/>
            <person name="Janssen B.J."/>
            <person name="Plunkett B."/>
            <person name="Ampomah-Dwamena C."/>
            <person name="Voogd C."/>
            <person name="Leif D."/>
            <person name="Lafferty D."/>
            <person name="Souleyre E.J.F."/>
            <person name="Varkonyi-Gasic E."/>
            <person name="Gambi F."/>
            <person name="Hanley J."/>
            <person name="Yao J.L."/>
            <person name="Cheung J."/>
            <person name="David K.M."/>
            <person name="Warren B."/>
            <person name="Marsh K."/>
            <person name="Snowden K.C."/>
            <person name="Lin-Wang K."/>
            <person name="Brian L."/>
            <person name="Martinez-Sanchez M."/>
            <person name="Wang M."/>
            <person name="Ileperuma N."/>
            <person name="Macnee N."/>
            <person name="Campin R."/>
            <person name="McAtee P."/>
            <person name="Drummond R.S.M."/>
            <person name="Espley R.V."/>
            <person name="Ireland H.S."/>
            <person name="Wu R."/>
            <person name="Atkinson R.G."/>
            <person name="Karunairetnam S."/>
            <person name="Bulley S."/>
            <person name="Chunkath S."/>
            <person name="Hanley Z."/>
            <person name="Storey R."/>
            <person name="Thrimawithana A.H."/>
            <person name="Thomson S."/>
            <person name="David C."/>
            <person name="Testolin R."/>
            <person name="Huang H."/>
            <person name="Hellens R.P."/>
            <person name="Schaffer R.J."/>
        </authorList>
    </citation>
    <scope>NUCLEOTIDE SEQUENCE [LARGE SCALE GENOMIC DNA]</scope>
    <source>
        <strain evidence="6">cv. Red5</strain>
    </source>
</reference>
<dbReference type="Gene3D" id="3.30.310.210">
    <property type="match status" value="1"/>
</dbReference>
<dbReference type="SUPFAM" id="SSF54791">
    <property type="entry name" value="Eukaryotic type KH-domain (KH-domain type I)"/>
    <property type="match status" value="2"/>
</dbReference>